<name>A0ABV9DCS2_9MICO</name>
<evidence type="ECO:0000313" key="8">
    <source>
        <dbReference type="Proteomes" id="UP001595955"/>
    </source>
</evidence>
<organism evidence="7 8">
    <name type="scientific">Georgenia faecalis</name>
    <dbReference type="NCBI Taxonomy" id="2483799"/>
    <lineage>
        <taxon>Bacteria</taxon>
        <taxon>Bacillati</taxon>
        <taxon>Actinomycetota</taxon>
        <taxon>Actinomycetes</taxon>
        <taxon>Micrococcales</taxon>
        <taxon>Bogoriellaceae</taxon>
        <taxon>Georgenia</taxon>
    </lineage>
</organism>
<reference evidence="8" key="1">
    <citation type="journal article" date="2019" name="Int. J. Syst. Evol. Microbiol.">
        <title>The Global Catalogue of Microorganisms (GCM) 10K type strain sequencing project: providing services to taxonomists for standard genome sequencing and annotation.</title>
        <authorList>
            <consortium name="The Broad Institute Genomics Platform"/>
            <consortium name="The Broad Institute Genome Sequencing Center for Infectious Disease"/>
            <person name="Wu L."/>
            <person name="Ma J."/>
        </authorList>
    </citation>
    <scope>NUCLEOTIDE SEQUENCE [LARGE SCALE GENOMIC DNA]</scope>
    <source>
        <strain evidence="8">JCM 3369</strain>
    </source>
</reference>
<protein>
    <recommendedName>
        <fullName evidence="6">Probable membrane transporter protein</fullName>
    </recommendedName>
</protein>
<evidence type="ECO:0000256" key="5">
    <source>
        <dbReference type="ARBA" id="ARBA00023136"/>
    </source>
</evidence>
<evidence type="ECO:0000256" key="2">
    <source>
        <dbReference type="ARBA" id="ARBA00009142"/>
    </source>
</evidence>
<comment type="subcellular location">
    <subcellularLocation>
        <location evidence="6">Cell membrane</location>
        <topology evidence="6">Multi-pass membrane protein</topology>
    </subcellularLocation>
    <subcellularLocation>
        <location evidence="1">Membrane</location>
        <topology evidence="1">Multi-pass membrane protein</topology>
    </subcellularLocation>
</comment>
<dbReference type="EMBL" id="JBHSGF010000009">
    <property type="protein sequence ID" value="MFC4556083.1"/>
    <property type="molecule type" value="Genomic_DNA"/>
</dbReference>
<comment type="caution">
    <text evidence="7">The sequence shown here is derived from an EMBL/GenBank/DDBJ whole genome shotgun (WGS) entry which is preliminary data.</text>
</comment>
<keyword evidence="3 6" id="KW-0812">Transmembrane</keyword>
<feature type="transmembrane region" description="Helical" evidence="6">
    <location>
        <begin position="161"/>
        <end position="181"/>
    </location>
</feature>
<sequence length="267" mass="26081">MSGAAAPAVGRARPLALVAAGVGAGLLSGLLGVGGGIVLVPLLVLLFGFAQKQAQATSLVAIILTATTGVVSYAVAGEVQVLPALAIAAGGIAGAFVGAALVHRLSETQVRTAFAVLMVAVAVRLALGVEADGGAGAVSADGWAVLGFVAAGLAMGTLSSLVGVGGGIILVPMLVLLFAFATPEAQGTSLAVIIPVSLVGAWRNSRHGYTQWRPGLVLGLGGALGAPVGAALALALPAVGLQRIFAVLLVLSAVQLVRTALRSRAGR</sequence>
<evidence type="ECO:0000313" key="7">
    <source>
        <dbReference type="EMBL" id="MFC4556083.1"/>
    </source>
</evidence>
<feature type="transmembrane region" description="Helical" evidence="6">
    <location>
        <begin position="133"/>
        <end position="154"/>
    </location>
</feature>
<gene>
    <name evidence="7" type="ORF">ACFO3F_12555</name>
</gene>
<evidence type="ECO:0000256" key="6">
    <source>
        <dbReference type="RuleBase" id="RU363041"/>
    </source>
</evidence>
<feature type="transmembrane region" description="Helical" evidence="6">
    <location>
        <begin position="81"/>
        <end position="102"/>
    </location>
</feature>
<feature type="transmembrane region" description="Helical" evidence="6">
    <location>
        <begin position="109"/>
        <end position="127"/>
    </location>
</feature>
<comment type="similarity">
    <text evidence="2 6">Belongs to the 4-toluene sulfonate uptake permease (TSUP) (TC 2.A.102) family.</text>
</comment>
<dbReference type="InterPro" id="IPR051598">
    <property type="entry name" value="TSUP/Inactive_protease-like"/>
</dbReference>
<evidence type="ECO:0000256" key="4">
    <source>
        <dbReference type="ARBA" id="ARBA00022989"/>
    </source>
</evidence>
<dbReference type="PANTHER" id="PTHR43701:SF2">
    <property type="entry name" value="MEMBRANE TRANSPORTER PROTEIN YJNA-RELATED"/>
    <property type="match status" value="1"/>
</dbReference>
<evidence type="ECO:0000256" key="3">
    <source>
        <dbReference type="ARBA" id="ARBA00022692"/>
    </source>
</evidence>
<proteinExistence type="inferred from homology"/>
<evidence type="ECO:0000256" key="1">
    <source>
        <dbReference type="ARBA" id="ARBA00004141"/>
    </source>
</evidence>
<keyword evidence="5 6" id="KW-0472">Membrane</keyword>
<dbReference type="RefSeq" id="WP_122824539.1">
    <property type="nucleotide sequence ID" value="NZ_CP033325.1"/>
</dbReference>
<feature type="transmembrane region" description="Helical" evidence="6">
    <location>
        <begin position="216"/>
        <end position="238"/>
    </location>
</feature>
<feature type="transmembrane region" description="Helical" evidence="6">
    <location>
        <begin position="56"/>
        <end position="75"/>
    </location>
</feature>
<feature type="transmembrane region" description="Helical" evidence="6">
    <location>
        <begin position="187"/>
        <end position="204"/>
    </location>
</feature>
<feature type="transmembrane region" description="Helical" evidence="6">
    <location>
        <begin position="244"/>
        <end position="261"/>
    </location>
</feature>
<dbReference type="Pfam" id="PF01925">
    <property type="entry name" value="TauE"/>
    <property type="match status" value="2"/>
</dbReference>
<keyword evidence="4 6" id="KW-1133">Transmembrane helix</keyword>
<keyword evidence="8" id="KW-1185">Reference proteome</keyword>
<feature type="transmembrane region" description="Helical" evidence="6">
    <location>
        <begin position="16"/>
        <end position="49"/>
    </location>
</feature>
<dbReference type="PANTHER" id="PTHR43701">
    <property type="entry name" value="MEMBRANE TRANSPORTER PROTEIN MJ0441-RELATED"/>
    <property type="match status" value="1"/>
</dbReference>
<keyword evidence="6" id="KW-1003">Cell membrane</keyword>
<dbReference type="InterPro" id="IPR002781">
    <property type="entry name" value="TM_pro_TauE-like"/>
</dbReference>
<accession>A0ABV9DCS2</accession>
<dbReference type="Proteomes" id="UP001595955">
    <property type="component" value="Unassembled WGS sequence"/>
</dbReference>